<sequence length="324" mass="35960">MTAQTMTQAAQAFLASLDDGQRAQATAPFDTPDHREWTYVPGPRPGLRLKDMSEEQRRLAFALLDTGLSERAQQTARGIIGLEPILGELERVSGTVHFERDPELYWFRVLGTPGAAEPWAWRTNGHHIAIHVTVVGDDVAVTPHFFGANPARVPSGPQEGLRALPDEEDLGRALVLALDDDRRKIAIVAETAPDDIMSRMDPVVDRKAMPSGLAYGDMTDDQRELLRGLVRHYLTRPTPALADEAWARVEGAGLEPVTFTWAGSLEPGIGNGHYYNVLGPTFLLEYDNTQNNANHIHSVWRDFANDWGEDLLAKHYATDHREDS</sequence>
<reference evidence="2" key="1">
    <citation type="journal article" date="2019" name="Int. J. Syst. Evol. Microbiol.">
        <title>The Global Catalogue of Microorganisms (GCM) 10K type strain sequencing project: providing services to taxonomists for standard genome sequencing and annotation.</title>
        <authorList>
            <consortium name="The Broad Institute Genomics Platform"/>
            <consortium name="The Broad Institute Genome Sequencing Center for Infectious Disease"/>
            <person name="Wu L."/>
            <person name="Ma J."/>
        </authorList>
    </citation>
    <scope>NUCLEOTIDE SEQUENCE [LARGE SCALE GENOMIC DNA]</scope>
    <source>
        <strain evidence="2">CGMCC 4.7241</strain>
    </source>
</reference>
<dbReference type="PANTHER" id="PTHR37489:SF1">
    <property type="entry name" value="DUF3500 DOMAIN-CONTAINING PROTEIN"/>
    <property type="match status" value="1"/>
</dbReference>
<accession>A0ABV7Y3D0</accession>
<dbReference type="Pfam" id="PF12006">
    <property type="entry name" value="DUF3500"/>
    <property type="match status" value="1"/>
</dbReference>
<gene>
    <name evidence="1" type="ORF">ACFOUW_02795</name>
</gene>
<organism evidence="1 2">
    <name type="scientific">Tenggerimyces flavus</name>
    <dbReference type="NCBI Taxonomy" id="1708749"/>
    <lineage>
        <taxon>Bacteria</taxon>
        <taxon>Bacillati</taxon>
        <taxon>Actinomycetota</taxon>
        <taxon>Actinomycetes</taxon>
        <taxon>Propionibacteriales</taxon>
        <taxon>Nocardioidaceae</taxon>
        <taxon>Tenggerimyces</taxon>
    </lineage>
</organism>
<protein>
    <submittedName>
        <fullName evidence="1">DUF3500 domain-containing protein</fullName>
    </submittedName>
</protein>
<comment type="caution">
    <text evidence="1">The sequence shown here is derived from an EMBL/GenBank/DDBJ whole genome shotgun (WGS) entry which is preliminary data.</text>
</comment>
<dbReference type="PANTHER" id="PTHR37489">
    <property type="entry name" value="DUF3500 DOMAIN-CONTAINING PROTEIN"/>
    <property type="match status" value="1"/>
</dbReference>
<dbReference type="RefSeq" id="WP_205120414.1">
    <property type="nucleotide sequence ID" value="NZ_JAFBCM010000001.1"/>
</dbReference>
<dbReference type="Proteomes" id="UP001595699">
    <property type="component" value="Unassembled WGS sequence"/>
</dbReference>
<evidence type="ECO:0000313" key="1">
    <source>
        <dbReference type="EMBL" id="MFC3759748.1"/>
    </source>
</evidence>
<evidence type="ECO:0000313" key="2">
    <source>
        <dbReference type="Proteomes" id="UP001595699"/>
    </source>
</evidence>
<keyword evidence="2" id="KW-1185">Reference proteome</keyword>
<proteinExistence type="predicted"/>
<name>A0ABV7Y3D0_9ACTN</name>
<dbReference type="EMBL" id="JBHRZH010000004">
    <property type="protein sequence ID" value="MFC3759748.1"/>
    <property type="molecule type" value="Genomic_DNA"/>
</dbReference>
<dbReference type="InterPro" id="IPR021889">
    <property type="entry name" value="DUF3500"/>
</dbReference>